<evidence type="ECO:0000256" key="1">
    <source>
        <dbReference type="SAM" id="MobiDB-lite"/>
    </source>
</evidence>
<evidence type="ECO:0000313" key="2">
    <source>
        <dbReference type="EMBL" id="KAF5372905.1"/>
    </source>
</evidence>
<reference evidence="2 3" key="1">
    <citation type="journal article" date="2020" name="ISME J.">
        <title>Uncovering the hidden diversity of litter-decomposition mechanisms in mushroom-forming fungi.</title>
        <authorList>
            <person name="Floudas D."/>
            <person name="Bentzer J."/>
            <person name="Ahren D."/>
            <person name="Johansson T."/>
            <person name="Persson P."/>
            <person name="Tunlid A."/>
        </authorList>
    </citation>
    <scope>NUCLEOTIDE SEQUENCE [LARGE SCALE GENOMIC DNA]</scope>
    <source>
        <strain evidence="2 3">CBS 291.85</strain>
    </source>
</reference>
<gene>
    <name evidence="2" type="ORF">D9758_001712</name>
</gene>
<dbReference type="Proteomes" id="UP000559256">
    <property type="component" value="Unassembled WGS sequence"/>
</dbReference>
<dbReference type="AlphaFoldDB" id="A0A8H5LWS0"/>
<protein>
    <submittedName>
        <fullName evidence="2">Uncharacterized protein</fullName>
    </submittedName>
</protein>
<keyword evidence="3" id="KW-1185">Reference proteome</keyword>
<feature type="region of interest" description="Disordered" evidence="1">
    <location>
        <begin position="333"/>
        <end position="379"/>
    </location>
</feature>
<sequence length="379" mass="42118">MSQKHPQYRWCTTPSNLSIIPLVTSTAAEPIYRAIAHVNNDPKAPPVAFRELSTKFVNNGNFISSNSNGSIRTFAIVATLVGNQLDRTSGHYNISSENYDINLSDLKRAKARFTLLQLPLEESITDEERDIANVARENYQRCASQLLFFWTAKTNVNPSHGFYWGWNSPNSPASVFDHMVHTEPLFRNVPTETSISLANIEKYGSLQAYQNSPEAANERIAKYEPQRDQPPPDDGRYKLAQLDDPQNKLHDLATMFDLTEVELNLPNFFDAESVRINPVNYSVVLEPGTPVFVEFTCKVITKPRAIGHATVKRLVVLPTTEQQLTTFLQNHFAQSQSPASTPRKRATTSISSPAAAGPSSMLAAPRAASVSPTKKTKAE</sequence>
<proteinExistence type="predicted"/>
<feature type="compositionally biased region" description="Low complexity" evidence="1">
    <location>
        <begin position="349"/>
        <end position="365"/>
    </location>
</feature>
<organism evidence="2 3">
    <name type="scientific">Tetrapyrgos nigripes</name>
    <dbReference type="NCBI Taxonomy" id="182062"/>
    <lineage>
        <taxon>Eukaryota</taxon>
        <taxon>Fungi</taxon>
        <taxon>Dikarya</taxon>
        <taxon>Basidiomycota</taxon>
        <taxon>Agaricomycotina</taxon>
        <taxon>Agaricomycetes</taxon>
        <taxon>Agaricomycetidae</taxon>
        <taxon>Agaricales</taxon>
        <taxon>Marasmiineae</taxon>
        <taxon>Marasmiaceae</taxon>
        <taxon>Tetrapyrgos</taxon>
    </lineage>
</organism>
<accession>A0A8H5LWS0</accession>
<comment type="caution">
    <text evidence="2">The sequence shown here is derived from an EMBL/GenBank/DDBJ whole genome shotgun (WGS) entry which is preliminary data.</text>
</comment>
<evidence type="ECO:0000313" key="3">
    <source>
        <dbReference type="Proteomes" id="UP000559256"/>
    </source>
</evidence>
<dbReference type="EMBL" id="JAACJM010000004">
    <property type="protein sequence ID" value="KAF5372905.1"/>
    <property type="molecule type" value="Genomic_DNA"/>
</dbReference>
<name>A0A8H5LWS0_9AGAR</name>